<organism evidence="4 5">
    <name type="scientific">Paracidovorax valerianellae</name>
    <dbReference type="NCBI Taxonomy" id="187868"/>
    <lineage>
        <taxon>Bacteria</taxon>
        <taxon>Pseudomonadati</taxon>
        <taxon>Pseudomonadota</taxon>
        <taxon>Betaproteobacteria</taxon>
        <taxon>Burkholderiales</taxon>
        <taxon>Comamonadaceae</taxon>
        <taxon>Paracidovorax</taxon>
    </lineage>
</organism>
<evidence type="ECO:0000259" key="3">
    <source>
        <dbReference type="PROSITE" id="PS51186"/>
    </source>
</evidence>
<keyword evidence="5" id="KW-1185">Reference proteome</keyword>
<dbReference type="PANTHER" id="PTHR43877:SF1">
    <property type="entry name" value="ACETYLTRANSFERASE"/>
    <property type="match status" value="1"/>
</dbReference>
<dbReference type="Proteomes" id="UP000198781">
    <property type="component" value="Unassembled WGS sequence"/>
</dbReference>
<evidence type="ECO:0000256" key="2">
    <source>
        <dbReference type="ARBA" id="ARBA00023315"/>
    </source>
</evidence>
<dbReference type="OrthoDB" id="9799092at2"/>
<dbReference type="InterPro" id="IPR016181">
    <property type="entry name" value="Acyl_CoA_acyltransferase"/>
</dbReference>
<dbReference type="SUPFAM" id="SSF55729">
    <property type="entry name" value="Acyl-CoA N-acyltransferases (Nat)"/>
    <property type="match status" value="1"/>
</dbReference>
<dbReference type="InterPro" id="IPR000182">
    <property type="entry name" value="GNAT_dom"/>
</dbReference>
<dbReference type="RefSeq" id="WP_092744518.1">
    <property type="nucleotide sequence ID" value="NZ_FMZC01000009.1"/>
</dbReference>
<evidence type="ECO:0000256" key="1">
    <source>
        <dbReference type="ARBA" id="ARBA00022679"/>
    </source>
</evidence>
<protein>
    <submittedName>
        <fullName evidence="4">Acetyltransferase (GNAT) family protein</fullName>
    </submittedName>
</protein>
<evidence type="ECO:0000313" key="5">
    <source>
        <dbReference type="Proteomes" id="UP000198781"/>
    </source>
</evidence>
<dbReference type="PROSITE" id="PS51186">
    <property type="entry name" value="GNAT"/>
    <property type="match status" value="1"/>
</dbReference>
<dbReference type="STRING" id="187868.SAMN05192589_10978"/>
<dbReference type="CDD" id="cd04301">
    <property type="entry name" value="NAT_SF"/>
    <property type="match status" value="1"/>
</dbReference>
<name>A0A1G6XQG3_9BURK</name>
<dbReference type="Pfam" id="PF00583">
    <property type="entry name" value="Acetyltransf_1"/>
    <property type="match status" value="1"/>
</dbReference>
<dbReference type="Gene3D" id="3.40.630.30">
    <property type="match status" value="1"/>
</dbReference>
<feature type="domain" description="N-acetyltransferase" evidence="3">
    <location>
        <begin position="7"/>
        <end position="173"/>
    </location>
</feature>
<dbReference type="PANTHER" id="PTHR43877">
    <property type="entry name" value="AMINOALKYLPHOSPHONATE N-ACETYLTRANSFERASE-RELATED-RELATED"/>
    <property type="match status" value="1"/>
</dbReference>
<dbReference type="AlphaFoldDB" id="A0A1G6XQG3"/>
<sequence>MPGPAPLQLRPLTPEDAAPFAALRLRGLRECPEAFSSSYDEEAATPLSDFERRLQPQAGRAVLGALQGGTLIGTVGIKREDMRQLSHKAFLWGVYVAPEARQQGVGRALLRYALQYAADPLGVRQVNLGVTASNTAAVELYRALGFVTYGVERDYLCVDGRYHDEYQMACRVRAA</sequence>
<evidence type="ECO:0000313" key="4">
    <source>
        <dbReference type="EMBL" id="SDD80390.1"/>
    </source>
</evidence>
<reference evidence="4 5" key="1">
    <citation type="submission" date="2016-10" db="EMBL/GenBank/DDBJ databases">
        <authorList>
            <person name="de Groot N.N."/>
        </authorList>
    </citation>
    <scope>NUCLEOTIDE SEQUENCE [LARGE SCALE GENOMIC DNA]</scope>
    <source>
        <strain evidence="4 5">DSM 16619</strain>
    </source>
</reference>
<dbReference type="InterPro" id="IPR050832">
    <property type="entry name" value="Bact_Acetyltransf"/>
</dbReference>
<keyword evidence="2" id="KW-0012">Acyltransferase</keyword>
<dbReference type="EMBL" id="FMZC01000009">
    <property type="protein sequence ID" value="SDD80390.1"/>
    <property type="molecule type" value="Genomic_DNA"/>
</dbReference>
<keyword evidence="1 4" id="KW-0808">Transferase</keyword>
<proteinExistence type="predicted"/>
<dbReference type="GO" id="GO:0016747">
    <property type="term" value="F:acyltransferase activity, transferring groups other than amino-acyl groups"/>
    <property type="evidence" value="ECO:0007669"/>
    <property type="project" value="InterPro"/>
</dbReference>
<accession>A0A1G6XQG3</accession>
<gene>
    <name evidence="4" type="ORF">SAMN05192589_10978</name>
</gene>